<evidence type="ECO:0000256" key="6">
    <source>
        <dbReference type="ARBA" id="ARBA00022723"/>
    </source>
</evidence>
<evidence type="ECO:0000256" key="9">
    <source>
        <dbReference type="ARBA" id="ARBA00022837"/>
    </source>
</evidence>
<dbReference type="FunFam" id="2.60.40.60:FF:000019">
    <property type="entry name" value="Cadherin 2"/>
    <property type="match status" value="1"/>
</dbReference>
<dbReference type="CDD" id="cd11304">
    <property type="entry name" value="Cadherin_repeat"/>
    <property type="match status" value="4"/>
</dbReference>
<organism evidence="18 19">
    <name type="scientific">Xiphophorus maculatus</name>
    <name type="common">Southern platyfish</name>
    <name type="synonym">Platypoecilus maculatus</name>
    <dbReference type="NCBI Taxonomy" id="8083"/>
    <lineage>
        <taxon>Eukaryota</taxon>
        <taxon>Metazoa</taxon>
        <taxon>Chordata</taxon>
        <taxon>Craniata</taxon>
        <taxon>Vertebrata</taxon>
        <taxon>Euteleostomi</taxon>
        <taxon>Actinopterygii</taxon>
        <taxon>Neopterygii</taxon>
        <taxon>Teleostei</taxon>
        <taxon>Neoteleostei</taxon>
        <taxon>Acanthomorphata</taxon>
        <taxon>Ovalentaria</taxon>
        <taxon>Atherinomorphae</taxon>
        <taxon>Cyprinodontiformes</taxon>
        <taxon>Poeciliidae</taxon>
        <taxon>Poeciliinae</taxon>
        <taxon>Xiphophorus</taxon>
    </lineage>
</organism>
<keyword evidence="9 14" id="KW-0106">Calcium</keyword>
<evidence type="ECO:0000256" key="7">
    <source>
        <dbReference type="ARBA" id="ARBA00022729"/>
    </source>
</evidence>
<comment type="subcellular location">
    <subcellularLocation>
        <location evidence="1">Cell membrane</location>
        <topology evidence="1">Single-pass type I membrane protein</topology>
    </subcellularLocation>
    <subcellularLocation>
        <location evidence="2">Cytoplasm</location>
    </subcellularLocation>
</comment>
<evidence type="ECO:0000256" key="16">
    <source>
        <dbReference type="SAM" id="SignalP"/>
    </source>
</evidence>
<reference evidence="18" key="4">
    <citation type="submission" date="2025-09" db="UniProtKB">
        <authorList>
            <consortium name="Ensembl"/>
        </authorList>
    </citation>
    <scope>IDENTIFICATION</scope>
    <source>
        <strain evidence="18">JP 163 A</strain>
    </source>
</reference>
<reference evidence="18" key="3">
    <citation type="submission" date="2025-08" db="UniProtKB">
        <authorList>
            <consortium name="Ensembl"/>
        </authorList>
    </citation>
    <scope>IDENTIFICATION</scope>
    <source>
        <strain evidence="18">JP 163 A</strain>
    </source>
</reference>
<dbReference type="PROSITE" id="PS00232">
    <property type="entry name" value="CADHERIN_1"/>
    <property type="match status" value="3"/>
</dbReference>
<evidence type="ECO:0000256" key="8">
    <source>
        <dbReference type="ARBA" id="ARBA00022737"/>
    </source>
</evidence>
<dbReference type="InterPro" id="IPR020894">
    <property type="entry name" value="Cadherin_CS"/>
</dbReference>
<evidence type="ECO:0000256" key="5">
    <source>
        <dbReference type="ARBA" id="ARBA00022692"/>
    </source>
</evidence>
<dbReference type="GO" id="GO:0045296">
    <property type="term" value="F:cadherin binding"/>
    <property type="evidence" value="ECO:0007669"/>
    <property type="project" value="TreeGrafter"/>
</dbReference>
<dbReference type="GO" id="GO:0000902">
    <property type="term" value="P:cell morphogenesis"/>
    <property type="evidence" value="ECO:0007669"/>
    <property type="project" value="TreeGrafter"/>
</dbReference>
<keyword evidence="4" id="KW-0963">Cytoplasm</keyword>
<keyword evidence="3" id="KW-1003">Cell membrane</keyword>
<keyword evidence="10" id="KW-0130">Cell adhesion</keyword>
<dbReference type="Pfam" id="PF00028">
    <property type="entry name" value="Cadherin"/>
    <property type="match status" value="3"/>
</dbReference>
<dbReference type="FunFam" id="2.60.40.60:FF:000095">
    <property type="entry name" value="Cadherin 13"/>
    <property type="match status" value="1"/>
</dbReference>
<dbReference type="GO" id="GO:0005737">
    <property type="term" value="C:cytoplasm"/>
    <property type="evidence" value="ECO:0007669"/>
    <property type="project" value="UniProtKB-SubCell"/>
</dbReference>
<evidence type="ECO:0000256" key="13">
    <source>
        <dbReference type="ARBA" id="ARBA00023180"/>
    </source>
</evidence>
<dbReference type="GO" id="GO:0060027">
    <property type="term" value="P:convergent extension involved in gastrulation"/>
    <property type="evidence" value="ECO:0007669"/>
    <property type="project" value="UniProtKB-ARBA"/>
</dbReference>
<keyword evidence="6" id="KW-0479">Metal-binding</keyword>
<dbReference type="SMART" id="SM00112">
    <property type="entry name" value="CA"/>
    <property type="match status" value="4"/>
</dbReference>
<dbReference type="OrthoDB" id="9045962at2759"/>
<keyword evidence="19" id="KW-1185">Reference proteome</keyword>
<dbReference type="FunFam" id="2.60.40.60:FF:000158">
    <property type="entry name" value="Dachsous cadherin-related 1"/>
    <property type="match status" value="1"/>
</dbReference>
<dbReference type="InParanoid" id="M4A6F0"/>
<keyword evidence="12 15" id="KW-0472">Membrane</keyword>
<evidence type="ECO:0000256" key="11">
    <source>
        <dbReference type="ARBA" id="ARBA00022989"/>
    </source>
</evidence>
<evidence type="ECO:0000256" key="4">
    <source>
        <dbReference type="ARBA" id="ARBA00022490"/>
    </source>
</evidence>
<proteinExistence type="predicted"/>
<feature type="domain" description="Cadherin" evidence="17">
    <location>
        <begin position="377"/>
        <end position="484"/>
    </location>
</feature>
<keyword evidence="8" id="KW-0677">Repeat</keyword>
<dbReference type="OMA" id="VYKVGND"/>
<evidence type="ECO:0000259" key="17">
    <source>
        <dbReference type="PROSITE" id="PS50268"/>
    </source>
</evidence>
<dbReference type="Gene3D" id="2.60.40.60">
    <property type="entry name" value="Cadherins"/>
    <property type="match status" value="5"/>
</dbReference>
<dbReference type="InterPro" id="IPR002126">
    <property type="entry name" value="Cadherin-like_dom"/>
</dbReference>
<dbReference type="PANTHER" id="PTHR24027">
    <property type="entry name" value="CADHERIN-23"/>
    <property type="match status" value="1"/>
</dbReference>
<evidence type="ECO:0000313" key="18">
    <source>
        <dbReference type="Ensembl" id="ENSXMAP00000010044.1"/>
    </source>
</evidence>
<dbReference type="PANTHER" id="PTHR24027:SF433">
    <property type="entry name" value="CADHERIN 27-RELATED"/>
    <property type="match status" value="1"/>
</dbReference>
<evidence type="ECO:0000256" key="1">
    <source>
        <dbReference type="ARBA" id="ARBA00004251"/>
    </source>
</evidence>
<keyword evidence="13" id="KW-0325">Glycoprotein</keyword>
<keyword evidence="11 15" id="KW-1133">Transmembrane helix</keyword>
<evidence type="ECO:0000256" key="3">
    <source>
        <dbReference type="ARBA" id="ARBA00022475"/>
    </source>
</evidence>
<dbReference type="InterPro" id="IPR039808">
    <property type="entry name" value="Cadherin"/>
</dbReference>
<feature type="domain" description="Cadherin" evidence="17">
    <location>
        <begin position="132"/>
        <end position="241"/>
    </location>
</feature>
<dbReference type="InterPro" id="IPR015919">
    <property type="entry name" value="Cadherin-like_sf"/>
</dbReference>
<dbReference type="PROSITE" id="PS50268">
    <property type="entry name" value="CADHERIN_2"/>
    <property type="match status" value="4"/>
</dbReference>
<dbReference type="GO" id="GO:0007156">
    <property type="term" value="P:homophilic cell adhesion via plasma membrane adhesion molecules"/>
    <property type="evidence" value="ECO:0007669"/>
    <property type="project" value="InterPro"/>
</dbReference>
<dbReference type="Proteomes" id="UP000002852">
    <property type="component" value="Unassembled WGS sequence"/>
</dbReference>
<evidence type="ECO:0000256" key="2">
    <source>
        <dbReference type="ARBA" id="ARBA00004496"/>
    </source>
</evidence>
<feature type="chain" id="PRO_5004047120" evidence="16">
    <location>
        <begin position="20"/>
        <end position="848"/>
    </location>
</feature>
<dbReference type="GO" id="GO:0007043">
    <property type="term" value="P:cell-cell junction assembly"/>
    <property type="evidence" value="ECO:0007669"/>
    <property type="project" value="TreeGrafter"/>
</dbReference>
<dbReference type="GO" id="GO:0016339">
    <property type="term" value="P:calcium-dependent cell-cell adhesion via plasma membrane cell adhesion molecules"/>
    <property type="evidence" value="ECO:0007669"/>
    <property type="project" value="TreeGrafter"/>
</dbReference>
<reference evidence="19" key="2">
    <citation type="journal article" date="2013" name="Nat. Genet.">
        <title>The genome of the platyfish, Xiphophorus maculatus, provides insights into evolutionary adaptation and several complex traits.</title>
        <authorList>
            <person name="Schartl M."/>
            <person name="Walter R.B."/>
            <person name="Shen Y."/>
            <person name="Garcia T."/>
            <person name="Catchen J."/>
            <person name="Amores A."/>
            <person name="Braasch I."/>
            <person name="Chalopin D."/>
            <person name="Volff J.N."/>
            <person name="Lesch K.P."/>
            <person name="Bisazza A."/>
            <person name="Minx P."/>
            <person name="Hillier L."/>
            <person name="Wilson R.K."/>
            <person name="Fuerstenberg S."/>
            <person name="Boore J."/>
            <person name="Searle S."/>
            <person name="Postlethwait J.H."/>
            <person name="Warren W.C."/>
        </authorList>
    </citation>
    <scope>NUCLEOTIDE SEQUENCE [LARGE SCALE GENOMIC DNA]</scope>
    <source>
        <strain evidence="19">JP 163 A</strain>
    </source>
</reference>
<evidence type="ECO:0000313" key="19">
    <source>
        <dbReference type="Proteomes" id="UP000002852"/>
    </source>
</evidence>
<evidence type="ECO:0000256" key="10">
    <source>
        <dbReference type="ARBA" id="ARBA00022889"/>
    </source>
</evidence>
<dbReference type="STRING" id="8083.ENSXMAP00000010044"/>
<feature type="domain" description="Cadherin" evidence="17">
    <location>
        <begin position="257"/>
        <end position="376"/>
    </location>
</feature>
<evidence type="ECO:0000256" key="12">
    <source>
        <dbReference type="ARBA" id="ARBA00023136"/>
    </source>
</evidence>
<dbReference type="GO" id="GO:0005509">
    <property type="term" value="F:calcium ion binding"/>
    <property type="evidence" value="ECO:0007669"/>
    <property type="project" value="UniProtKB-UniRule"/>
</dbReference>
<reference evidence="19" key="1">
    <citation type="submission" date="2012-01" db="EMBL/GenBank/DDBJ databases">
        <authorList>
            <person name="Walter R."/>
            <person name="Schartl M."/>
            <person name="Warren W."/>
        </authorList>
    </citation>
    <scope>NUCLEOTIDE SEQUENCE [LARGE SCALE GENOMIC DNA]</scope>
    <source>
        <strain evidence="19">JP 163 A</strain>
    </source>
</reference>
<name>M4A6F0_XIPMA</name>
<feature type="domain" description="Cadherin" evidence="17">
    <location>
        <begin position="56"/>
        <end position="131"/>
    </location>
</feature>
<dbReference type="HOGENOM" id="CLU_005284_5_0_1"/>
<sequence>MLLLPLLIFLLPGPSCTVAQSRQKRAWIIDSYEIEEGHPGPFPYVLGKVTIDRKYQVLFDLKGQGVDKDPKGVLRIEESTGRILAYGPVDFEEYQVLKLSFAAKKPEDHSIDTQLGVEIAIRDINDNPPLFEEPLYEVTVDEALSQGSHLLTVLAFDRDKPNTRNSTFHYAIKSVSPESSNIEFILEETGALSFKGCFDHEVASKHTLVIEAIDHGEVVQLSSSTTAIIYVEDGNDHLPVITGQSGSGKVKENEFGVSPLRLHVMDKDMTQSKAWRAKYTIQGDKGGYFKIETNAETNDGILTVVKPLDFENGAMRELKISVENEAPYFSCKVKRRPSAGLWDVDFTEEQIGGKNIQHNTTTVVIEVEDVNDPPNFVVTVKEATLKEDAPIGTWLETVTAVDRDATASRDFIYKVGHDPAGWMNINPQTGNITTRKMVDRESVHVVNGVYTLMLHAVDKGEPPMTGTATLQIHLIDVNDNVPKLDVNHVDVCMSDGQTPTNISANDLDGAPYGGPFNFELLGNVKRRWKLDPSYGFTAGLVRDSSVPGGLYTLRVKVSDMQGTYGIYWLNATVCSCSVVRHCRNRNSGTISSYGAAGIALVAVALFLLALLAAFHISCKTVFIPAYVDSEVNGILVTSNTEAPGSEIELGELPLHAQSENLRFTQDNRKGRRDSFKSNDSLRYGTRTISRSSKHWIKTEERNNALRQTGNLSRVYLASPSKQSLEMSTSTPFYPTRDNGVQIMDGWKEEFKARINYQTIYEALLLYLQRRLSSFQEPMAELLDYEPHLYAEEGEPNSPADLDYLDIPDEHGSLHEVLENLGPQFSELAACVLQITTTGTRTTFTQHRV</sequence>
<dbReference type="FunFam" id="2.60.40.60:FF:000011">
    <property type="entry name" value="Cadherin 1"/>
    <property type="match status" value="1"/>
</dbReference>
<keyword evidence="5 15" id="KW-0812">Transmembrane</keyword>
<dbReference type="eggNOG" id="KOG3594">
    <property type="taxonomic scope" value="Eukaryota"/>
</dbReference>
<dbReference type="GO" id="GO:0016342">
    <property type="term" value="C:catenin complex"/>
    <property type="evidence" value="ECO:0007669"/>
    <property type="project" value="TreeGrafter"/>
</dbReference>
<dbReference type="Ensembl" id="ENSXMAT00000010058.2">
    <property type="protein sequence ID" value="ENSXMAP00000010044.1"/>
    <property type="gene ID" value="ENSXMAG00000010019.2"/>
</dbReference>
<dbReference type="GO" id="GO:0008013">
    <property type="term" value="F:beta-catenin binding"/>
    <property type="evidence" value="ECO:0007669"/>
    <property type="project" value="TreeGrafter"/>
</dbReference>
<dbReference type="PRINTS" id="PR00205">
    <property type="entry name" value="CADHERIN"/>
</dbReference>
<dbReference type="GO" id="GO:0016477">
    <property type="term" value="P:cell migration"/>
    <property type="evidence" value="ECO:0007669"/>
    <property type="project" value="TreeGrafter"/>
</dbReference>
<dbReference type="PRINTS" id="PR01820">
    <property type="entry name" value="DESMOCOLLIN"/>
</dbReference>
<protein>
    <submittedName>
        <fullName evidence="18">Cadherin 27</fullName>
    </submittedName>
</protein>
<dbReference type="SUPFAM" id="SSF49313">
    <property type="entry name" value="Cadherin-like"/>
    <property type="match status" value="5"/>
</dbReference>
<dbReference type="GO" id="GO:0044331">
    <property type="term" value="P:cell-cell adhesion mediated by cadherin"/>
    <property type="evidence" value="ECO:0007669"/>
    <property type="project" value="TreeGrafter"/>
</dbReference>
<feature type="signal peptide" evidence="16">
    <location>
        <begin position="1"/>
        <end position="19"/>
    </location>
</feature>
<evidence type="ECO:0000256" key="14">
    <source>
        <dbReference type="PROSITE-ProRule" id="PRU00043"/>
    </source>
</evidence>
<dbReference type="GO" id="GO:0034332">
    <property type="term" value="P:adherens junction organization"/>
    <property type="evidence" value="ECO:0007669"/>
    <property type="project" value="TreeGrafter"/>
</dbReference>
<evidence type="ECO:0000256" key="15">
    <source>
        <dbReference type="SAM" id="Phobius"/>
    </source>
</evidence>
<feature type="transmembrane region" description="Helical" evidence="15">
    <location>
        <begin position="593"/>
        <end position="614"/>
    </location>
</feature>
<dbReference type="GeneTree" id="ENSGT00940000155218"/>
<accession>M4A6F0</accession>
<keyword evidence="7 16" id="KW-0732">Signal</keyword>
<dbReference type="AlphaFoldDB" id="M4A6F0"/>
<dbReference type="GO" id="GO:0005912">
    <property type="term" value="C:adherens junction"/>
    <property type="evidence" value="ECO:0007669"/>
    <property type="project" value="TreeGrafter"/>
</dbReference>